<evidence type="ECO:0000313" key="15">
    <source>
        <dbReference type="Proteomes" id="UP000590442"/>
    </source>
</evidence>
<evidence type="ECO:0000256" key="1">
    <source>
        <dbReference type="ARBA" id="ARBA00004141"/>
    </source>
</evidence>
<feature type="transmembrane region" description="Helical" evidence="13">
    <location>
        <begin position="152"/>
        <end position="174"/>
    </location>
</feature>
<keyword evidence="3" id="KW-0813">Transport</keyword>
<dbReference type="RefSeq" id="WP_167964739.1">
    <property type="nucleotide sequence ID" value="NZ_JAATJJ010000002.1"/>
</dbReference>
<evidence type="ECO:0000256" key="2">
    <source>
        <dbReference type="ARBA" id="ARBA00006920"/>
    </source>
</evidence>
<dbReference type="EMBL" id="JAATJJ010000002">
    <property type="protein sequence ID" value="NJB72078.1"/>
    <property type="molecule type" value="Genomic_DNA"/>
</dbReference>
<evidence type="ECO:0000256" key="7">
    <source>
        <dbReference type="ARBA" id="ARBA00022958"/>
    </source>
</evidence>
<protein>
    <submittedName>
        <fullName evidence="14">Putative membrane protein</fullName>
    </submittedName>
</protein>
<evidence type="ECO:0000256" key="12">
    <source>
        <dbReference type="ARBA" id="ARBA00034430"/>
    </source>
</evidence>
<keyword evidence="6" id="KW-0631">Potassium channel</keyword>
<dbReference type="GO" id="GO:0005267">
    <property type="term" value="F:potassium channel activity"/>
    <property type="evidence" value="ECO:0007669"/>
    <property type="project" value="UniProtKB-KW"/>
</dbReference>
<keyword evidence="7" id="KW-0630">Potassium</keyword>
<comment type="caution">
    <text evidence="14">The sequence shown here is derived from an EMBL/GenBank/DDBJ whole genome shotgun (WGS) entry which is preliminary data.</text>
</comment>
<evidence type="ECO:0000256" key="11">
    <source>
        <dbReference type="ARBA" id="ARBA00023303"/>
    </source>
</evidence>
<evidence type="ECO:0000256" key="4">
    <source>
        <dbReference type="ARBA" id="ARBA00022538"/>
    </source>
</evidence>
<proteinExistence type="inferred from homology"/>
<keyword evidence="8 13" id="KW-1133">Transmembrane helix</keyword>
<keyword evidence="15" id="KW-1185">Reference proteome</keyword>
<accession>A0A846QVQ8</accession>
<feature type="transmembrane region" description="Helical" evidence="13">
    <location>
        <begin position="180"/>
        <end position="200"/>
    </location>
</feature>
<evidence type="ECO:0000256" key="10">
    <source>
        <dbReference type="ARBA" id="ARBA00023136"/>
    </source>
</evidence>
<feature type="transmembrane region" description="Helical" evidence="13">
    <location>
        <begin position="71"/>
        <end position="92"/>
    </location>
</feature>
<dbReference type="Proteomes" id="UP000590442">
    <property type="component" value="Unassembled WGS sequence"/>
</dbReference>
<keyword evidence="10 13" id="KW-0472">Membrane</keyword>
<keyword evidence="4" id="KW-0633">Potassium transport</keyword>
<evidence type="ECO:0000313" key="14">
    <source>
        <dbReference type="EMBL" id="NJB72078.1"/>
    </source>
</evidence>
<name>A0A846QVQ8_9FLAO</name>
<dbReference type="InterPro" id="IPR010617">
    <property type="entry name" value="TMEM175-like"/>
</dbReference>
<sequence length="213" mass="24483">MKFLHNISRIEAFSDAVFAFAATLMVVSLEAVDGFSVLHISFTAFIGFAISFFVLIMLWKMHYNFFRRTNYIDNWIIAFNSVLLFVVLYYVFPLKSMIGSLTNLFFRNGGGMTKNELVQLFLLYGVGFFLIFLCISLMYYRAYKRSKEIDNALTLLFYTRHFAIFCGVAVLSILLSVSEFGLIIGAPGFIYSLIGLFCYLHAKQFNKKHNTLI</sequence>
<evidence type="ECO:0000256" key="3">
    <source>
        <dbReference type="ARBA" id="ARBA00022448"/>
    </source>
</evidence>
<keyword evidence="5 13" id="KW-0812">Transmembrane</keyword>
<feature type="transmembrane region" description="Helical" evidence="13">
    <location>
        <begin position="121"/>
        <end position="140"/>
    </location>
</feature>
<evidence type="ECO:0000256" key="8">
    <source>
        <dbReference type="ARBA" id="ARBA00022989"/>
    </source>
</evidence>
<keyword evidence="11" id="KW-0407">Ion channel</keyword>
<reference evidence="14 15" key="1">
    <citation type="submission" date="2020-03" db="EMBL/GenBank/DDBJ databases">
        <title>Genomic Encyclopedia of Type Strains, Phase IV (KMG-IV): sequencing the most valuable type-strain genomes for metagenomic binning, comparative biology and taxonomic classification.</title>
        <authorList>
            <person name="Goeker M."/>
        </authorList>
    </citation>
    <scope>NUCLEOTIDE SEQUENCE [LARGE SCALE GENOMIC DNA]</scope>
    <source>
        <strain evidence="14 15">DSM 29762</strain>
    </source>
</reference>
<comment type="catalytic activity">
    <reaction evidence="12">
        <text>K(+)(in) = K(+)(out)</text>
        <dbReference type="Rhea" id="RHEA:29463"/>
        <dbReference type="ChEBI" id="CHEBI:29103"/>
    </reaction>
</comment>
<comment type="similarity">
    <text evidence="2">Belongs to the TMEM175 family.</text>
</comment>
<evidence type="ECO:0000256" key="5">
    <source>
        <dbReference type="ARBA" id="ARBA00022692"/>
    </source>
</evidence>
<evidence type="ECO:0000256" key="13">
    <source>
        <dbReference type="SAM" id="Phobius"/>
    </source>
</evidence>
<evidence type="ECO:0000256" key="6">
    <source>
        <dbReference type="ARBA" id="ARBA00022826"/>
    </source>
</evidence>
<comment type="subcellular location">
    <subcellularLocation>
        <location evidence="1">Membrane</location>
        <topology evidence="1">Multi-pass membrane protein</topology>
    </subcellularLocation>
</comment>
<gene>
    <name evidence="14" type="ORF">GGR42_002569</name>
</gene>
<dbReference type="GO" id="GO:0016020">
    <property type="term" value="C:membrane"/>
    <property type="evidence" value="ECO:0007669"/>
    <property type="project" value="UniProtKB-SubCell"/>
</dbReference>
<feature type="transmembrane region" description="Helical" evidence="13">
    <location>
        <begin position="38"/>
        <end position="59"/>
    </location>
</feature>
<organism evidence="14 15">
    <name type="scientific">Saonia flava</name>
    <dbReference type="NCBI Taxonomy" id="523696"/>
    <lineage>
        <taxon>Bacteria</taxon>
        <taxon>Pseudomonadati</taxon>
        <taxon>Bacteroidota</taxon>
        <taxon>Flavobacteriia</taxon>
        <taxon>Flavobacteriales</taxon>
        <taxon>Flavobacteriaceae</taxon>
        <taxon>Saonia</taxon>
    </lineage>
</organism>
<evidence type="ECO:0000256" key="9">
    <source>
        <dbReference type="ARBA" id="ARBA00023065"/>
    </source>
</evidence>
<keyword evidence="9" id="KW-0406">Ion transport</keyword>
<feature type="transmembrane region" description="Helical" evidence="13">
    <location>
        <begin position="12"/>
        <end position="32"/>
    </location>
</feature>
<dbReference type="GO" id="GO:0015252">
    <property type="term" value="F:proton channel activity"/>
    <property type="evidence" value="ECO:0007669"/>
    <property type="project" value="InterPro"/>
</dbReference>
<dbReference type="Pfam" id="PF06736">
    <property type="entry name" value="TMEM175"/>
    <property type="match status" value="1"/>
</dbReference>
<dbReference type="AlphaFoldDB" id="A0A846QVQ8"/>